<keyword evidence="1" id="KW-0560">Oxidoreductase</keyword>
<dbReference type="InterPro" id="IPR011251">
    <property type="entry name" value="Luciferase-like_dom"/>
</dbReference>
<dbReference type="PANTHER" id="PTHR43244">
    <property type="match status" value="1"/>
</dbReference>
<dbReference type="PANTHER" id="PTHR43244:SF1">
    <property type="entry name" value="5,10-METHYLENETETRAHYDROMETHANOPTERIN REDUCTASE"/>
    <property type="match status" value="1"/>
</dbReference>
<evidence type="ECO:0000256" key="1">
    <source>
        <dbReference type="ARBA" id="ARBA00023002"/>
    </source>
</evidence>
<dbReference type="RefSeq" id="WP_121805496.1">
    <property type="nucleotide sequence ID" value="NZ_RDBE01000006.1"/>
</dbReference>
<evidence type="ECO:0000313" key="4">
    <source>
        <dbReference type="Proteomes" id="UP000281708"/>
    </source>
</evidence>
<proteinExistence type="predicted"/>
<reference evidence="3 4" key="1">
    <citation type="submission" date="2018-10" db="EMBL/GenBank/DDBJ databases">
        <title>Marmoricola sp. 4Q3S-7 whole genome shotgun sequence.</title>
        <authorList>
            <person name="Li F."/>
        </authorList>
    </citation>
    <scope>NUCLEOTIDE SEQUENCE [LARGE SCALE GENOMIC DNA]</scope>
    <source>
        <strain evidence="3 4">4Q3S-7</strain>
    </source>
</reference>
<dbReference type="GO" id="GO:0016705">
    <property type="term" value="F:oxidoreductase activity, acting on paired donors, with incorporation or reduction of molecular oxygen"/>
    <property type="evidence" value="ECO:0007669"/>
    <property type="project" value="InterPro"/>
</dbReference>
<dbReference type="Proteomes" id="UP000281708">
    <property type="component" value="Unassembled WGS sequence"/>
</dbReference>
<dbReference type="OrthoDB" id="675245at2"/>
<dbReference type="InterPro" id="IPR036661">
    <property type="entry name" value="Luciferase-like_sf"/>
</dbReference>
<protein>
    <submittedName>
        <fullName evidence="3">LLM class flavin-dependent oxidoreductase</fullName>
    </submittedName>
</protein>
<dbReference type="InterPro" id="IPR050564">
    <property type="entry name" value="F420-G6PD/mer"/>
</dbReference>
<dbReference type="EMBL" id="RDBE01000006">
    <property type="protein sequence ID" value="RLV49731.1"/>
    <property type="molecule type" value="Genomic_DNA"/>
</dbReference>
<dbReference type="SUPFAM" id="SSF51679">
    <property type="entry name" value="Bacterial luciferase-like"/>
    <property type="match status" value="1"/>
</dbReference>
<sequence length="334" mass="35823">MRIGVVLPRDLPDTNVITFARNVDELGFDNLWVVEDLGYKGGFAQAGAVLAATSRVRVGIGVLPVAARNPVFTAMEAATLANLFPGRITLGVGHGMPVWMRQVGIAVDSPLTLLAETLDAVRGLLAGDTVSIDGRYVHLDAVRLEAPPALPPVVLAGVRGPRSMEVSGEHADGTLLAEPVTVEYLEHTRTLTKRGVARRPARQKDVSSAAEHQLHAYNVAWVDDDPDVARDRVRQTVAVFGQPDWWPHIASLPFAEAFKALAAQHRSTNDLARLLPAEWIDELAIVGTAATVRRRLADLNRAGAASCSYFVDGAVTSGQLSKLAAASNMSVRNR</sequence>
<feature type="domain" description="Luciferase-like" evidence="2">
    <location>
        <begin position="14"/>
        <end position="305"/>
    </location>
</feature>
<dbReference type="Gene3D" id="3.20.20.30">
    <property type="entry name" value="Luciferase-like domain"/>
    <property type="match status" value="1"/>
</dbReference>
<comment type="caution">
    <text evidence="3">The sequence shown here is derived from an EMBL/GenBank/DDBJ whole genome shotgun (WGS) entry which is preliminary data.</text>
</comment>
<dbReference type="Pfam" id="PF00296">
    <property type="entry name" value="Bac_luciferase"/>
    <property type="match status" value="1"/>
</dbReference>
<organism evidence="3 4">
    <name type="scientific">Nocardioides mangrovicus</name>
    <dbReference type="NCBI Taxonomy" id="2478913"/>
    <lineage>
        <taxon>Bacteria</taxon>
        <taxon>Bacillati</taxon>
        <taxon>Actinomycetota</taxon>
        <taxon>Actinomycetes</taxon>
        <taxon>Propionibacteriales</taxon>
        <taxon>Nocardioidaceae</taxon>
        <taxon>Nocardioides</taxon>
    </lineage>
</organism>
<accession>A0A3L8P3Q1</accession>
<evidence type="ECO:0000259" key="2">
    <source>
        <dbReference type="Pfam" id="PF00296"/>
    </source>
</evidence>
<name>A0A3L8P3Q1_9ACTN</name>
<keyword evidence="4" id="KW-1185">Reference proteome</keyword>
<dbReference type="AlphaFoldDB" id="A0A3L8P3Q1"/>
<gene>
    <name evidence="3" type="ORF">D9V37_07405</name>
</gene>
<evidence type="ECO:0000313" key="3">
    <source>
        <dbReference type="EMBL" id="RLV49731.1"/>
    </source>
</evidence>